<evidence type="ECO:0000256" key="2">
    <source>
        <dbReference type="ARBA" id="ARBA00022630"/>
    </source>
</evidence>
<dbReference type="Proteomes" id="UP000664332">
    <property type="component" value="Unassembled WGS sequence"/>
</dbReference>
<dbReference type="Pfam" id="PF01565">
    <property type="entry name" value="FAD_binding_4"/>
    <property type="match status" value="1"/>
</dbReference>
<evidence type="ECO:0000313" key="11">
    <source>
        <dbReference type="Proteomes" id="UP000664332"/>
    </source>
</evidence>
<feature type="binding site" evidence="6">
    <location>
        <position position="405"/>
    </location>
    <ligand>
        <name>substrate</name>
    </ligand>
</feature>
<dbReference type="PANTHER" id="PTHR46568:SF1">
    <property type="entry name" value="ALKYLDIHYDROXYACETONEPHOSPHATE SYNTHASE, PEROXISOMAL"/>
    <property type="match status" value="1"/>
</dbReference>
<proteinExistence type="inferred from homology"/>
<dbReference type="GO" id="GO:0016491">
    <property type="term" value="F:oxidoreductase activity"/>
    <property type="evidence" value="ECO:0007669"/>
    <property type="project" value="UniProtKB-KW"/>
</dbReference>
<dbReference type="PROSITE" id="PS51387">
    <property type="entry name" value="FAD_PCMH"/>
    <property type="match status" value="1"/>
</dbReference>
<dbReference type="SUPFAM" id="SSF55103">
    <property type="entry name" value="FAD-linked oxidases, C-terminal domain"/>
    <property type="match status" value="1"/>
</dbReference>
<evidence type="ECO:0000256" key="5">
    <source>
        <dbReference type="PIRSR" id="PIRSR625650-1"/>
    </source>
</evidence>
<dbReference type="Gene3D" id="3.30.70.3450">
    <property type="match status" value="1"/>
</dbReference>
<feature type="binding site" evidence="7">
    <location>
        <begin position="223"/>
        <end position="226"/>
    </location>
    <ligand>
        <name>FAD</name>
        <dbReference type="ChEBI" id="CHEBI:57692"/>
    </ligand>
</feature>
<evidence type="ECO:0000256" key="4">
    <source>
        <dbReference type="ARBA" id="ARBA00023002"/>
    </source>
</evidence>
<dbReference type="InterPro" id="IPR016166">
    <property type="entry name" value="FAD-bd_PCMH"/>
</dbReference>
<dbReference type="Gene3D" id="3.30.465.10">
    <property type="match status" value="1"/>
</dbReference>
<feature type="binding site" evidence="7">
    <location>
        <begin position="141"/>
        <end position="147"/>
    </location>
    <ligand>
        <name>FAD</name>
        <dbReference type="ChEBI" id="CHEBI:57692"/>
    </ligand>
</feature>
<comment type="cofactor">
    <cofactor evidence="7">
        <name>FAD</name>
        <dbReference type="ChEBI" id="CHEBI:57692"/>
    </cofactor>
</comment>
<keyword evidence="3 7" id="KW-0274">FAD</keyword>
<feature type="site" description="Important for enzyme activity" evidence="8">
    <location>
        <position position="325"/>
    </location>
</feature>
<evidence type="ECO:0000256" key="8">
    <source>
        <dbReference type="PIRSR" id="PIRSR625650-4"/>
    </source>
</evidence>
<dbReference type="InterPro" id="IPR016171">
    <property type="entry name" value="Vanillyl_alc_oxidase_C-sub2"/>
</dbReference>
<comment type="caution">
    <text evidence="10">The sequence shown here is derived from an EMBL/GenBank/DDBJ whole genome shotgun (WGS) entry which is preliminary data.</text>
</comment>
<evidence type="ECO:0000259" key="9">
    <source>
        <dbReference type="PROSITE" id="PS51387"/>
    </source>
</evidence>
<dbReference type="Gene3D" id="3.30.43.10">
    <property type="entry name" value="Uridine Diphospho-n-acetylenolpyruvylglucosamine Reductase, domain 2"/>
    <property type="match status" value="1"/>
</dbReference>
<evidence type="ECO:0000313" key="10">
    <source>
        <dbReference type="EMBL" id="MBN9644195.1"/>
    </source>
</evidence>
<dbReference type="AlphaFoldDB" id="A0A939IX79"/>
<feature type="binding site" evidence="7">
    <location>
        <begin position="274"/>
        <end position="280"/>
    </location>
    <ligand>
        <name>FAD</name>
        <dbReference type="ChEBI" id="CHEBI:57692"/>
    </ligand>
</feature>
<dbReference type="InterPro" id="IPR025650">
    <property type="entry name" value="Alkyl-DHAP_Synthase"/>
</dbReference>
<dbReference type="GO" id="GO:0008610">
    <property type="term" value="P:lipid biosynthetic process"/>
    <property type="evidence" value="ECO:0007669"/>
    <property type="project" value="InterPro"/>
</dbReference>
<evidence type="ECO:0000256" key="3">
    <source>
        <dbReference type="ARBA" id="ARBA00022827"/>
    </source>
</evidence>
<name>A0A939IX79_9CORY</name>
<sequence length="549" mass="57993">MSSPVAPDALAVPPMLYYAWATDDDAVSLPEPIKGMIGQVLGATSDSARPVRDADSIELTPVRLEEEDLDCLRGVVGEANVSTEPGQRLPRSLGKSGIDLFFFRGGDDVLDAPDAVVAPHTAGQVLEVLQWAEHAGVAVVPFGGGTSVVGGVAAVTGGHRAVISIDMQHFTAVEDIDHESGLATLGAGLTGPEAEKLLAAEGLQLGHYPQSFPYATIGGYAVTRSSGQSSSGYGRFDQMVHSIEMVTPRGIIDIGRAPASAAGPDLKELVLGSEGTLGVVTKVRLRVHPVPTVTLYATYHLPDFDSGAKAVRMITQQGIQPTVIRLSDEAETAVNLAGHGKDTQAPVSGGCLAVCLFEGDDNQRELLAARRDAARAVVEHCGGTDIGEQPAIKWEKNRFDAPVLRDALMDNGAIVDTVETACDWSKVRLVHDAVGEVLQQSFIEGGTLALVMCHISHVYATGCSLYFTFVAGQRNDPGQQIRDAKKAMLDKVTELGATITHHHAVGTDHRGWMDEEITGTGVEILRAVKNRLDPAGILNPGKLLPDPGQ</sequence>
<keyword evidence="2" id="KW-0285">Flavoprotein</keyword>
<dbReference type="InterPro" id="IPR036318">
    <property type="entry name" value="FAD-bd_PCMH-like_sf"/>
</dbReference>
<dbReference type="InterPro" id="IPR004113">
    <property type="entry name" value="FAD-bd_oxidored_4_C"/>
</dbReference>
<dbReference type="GO" id="GO:0071949">
    <property type="term" value="F:FAD binding"/>
    <property type="evidence" value="ECO:0007669"/>
    <property type="project" value="InterPro"/>
</dbReference>
<protein>
    <submittedName>
        <fullName evidence="10">FAD-binding oxidoreductase</fullName>
    </submittedName>
</protein>
<organism evidence="10 11">
    <name type="scientific">Corynebacterium mendelii</name>
    <dbReference type="NCBI Taxonomy" id="2765362"/>
    <lineage>
        <taxon>Bacteria</taxon>
        <taxon>Bacillati</taxon>
        <taxon>Actinomycetota</taxon>
        <taxon>Actinomycetes</taxon>
        <taxon>Mycobacteriales</taxon>
        <taxon>Corynebacteriaceae</taxon>
        <taxon>Corynebacterium</taxon>
    </lineage>
</organism>
<reference evidence="10" key="1">
    <citation type="submission" date="2021-03" db="EMBL/GenBank/DDBJ databases">
        <authorList>
            <person name="Sun Q."/>
        </authorList>
    </citation>
    <scope>NUCLEOTIDE SEQUENCE</scope>
    <source>
        <strain evidence="10">CCM 8862</strain>
    </source>
</reference>
<evidence type="ECO:0000256" key="6">
    <source>
        <dbReference type="PIRSR" id="PIRSR625650-2"/>
    </source>
</evidence>
<dbReference type="PANTHER" id="PTHR46568">
    <property type="entry name" value="ALKYLDIHYDROXYACETONEPHOSPHATE SYNTHASE, PEROXISOMAL"/>
    <property type="match status" value="1"/>
</dbReference>
<dbReference type="SUPFAM" id="SSF56176">
    <property type="entry name" value="FAD-binding/transporter-associated domain-like"/>
    <property type="match status" value="1"/>
</dbReference>
<evidence type="ECO:0000256" key="7">
    <source>
        <dbReference type="PIRSR" id="PIRSR625650-3"/>
    </source>
</evidence>
<dbReference type="InterPro" id="IPR016169">
    <property type="entry name" value="FAD-bd_PCMH_sub2"/>
</dbReference>
<evidence type="ECO:0000256" key="1">
    <source>
        <dbReference type="ARBA" id="ARBA00008000"/>
    </source>
</evidence>
<dbReference type="Gene3D" id="3.30.300.330">
    <property type="match status" value="1"/>
</dbReference>
<dbReference type="InterPro" id="IPR016167">
    <property type="entry name" value="FAD-bd_PCMH_sub1"/>
</dbReference>
<dbReference type="InterPro" id="IPR006094">
    <property type="entry name" value="Oxid_FAD_bind_N"/>
</dbReference>
<dbReference type="Gene3D" id="1.10.45.10">
    <property type="entry name" value="Vanillyl-alcohol Oxidase, Chain A, domain 4"/>
    <property type="match status" value="1"/>
</dbReference>
<dbReference type="Pfam" id="PF02913">
    <property type="entry name" value="FAD-oxidase_C"/>
    <property type="match status" value="1"/>
</dbReference>
<dbReference type="EMBL" id="JAFLEQ010000008">
    <property type="protein sequence ID" value="MBN9644195.1"/>
    <property type="molecule type" value="Genomic_DNA"/>
</dbReference>
<dbReference type="GO" id="GO:0008609">
    <property type="term" value="F:alkylglycerone-phosphate synthase activity"/>
    <property type="evidence" value="ECO:0007669"/>
    <property type="project" value="InterPro"/>
</dbReference>
<accession>A0A939IX79</accession>
<dbReference type="InterPro" id="IPR016164">
    <property type="entry name" value="FAD-linked_Oxase-like_C"/>
</dbReference>
<gene>
    <name evidence="10" type="ORF">JZY06_06140</name>
</gene>
<comment type="similarity">
    <text evidence="1">Belongs to the FAD-binding oxidoreductase/transferase type 4 family.</text>
</comment>
<keyword evidence="4" id="KW-0560">Oxidoreductase</keyword>
<feature type="domain" description="FAD-binding PCMH-type" evidence="9">
    <location>
        <begin position="109"/>
        <end position="290"/>
    </location>
</feature>
<feature type="active site" description="Proton donor/acceptor" evidence="5">
    <location>
        <position position="466"/>
    </location>
</feature>
<keyword evidence="11" id="KW-1185">Reference proteome</keyword>